<organism evidence="2 3">
    <name type="scientific">Cordyceps javanica</name>
    <dbReference type="NCBI Taxonomy" id="43265"/>
    <lineage>
        <taxon>Eukaryota</taxon>
        <taxon>Fungi</taxon>
        <taxon>Dikarya</taxon>
        <taxon>Ascomycota</taxon>
        <taxon>Pezizomycotina</taxon>
        <taxon>Sordariomycetes</taxon>
        <taxon>Hypocreomycetidae</taxon>
        <taxon>Hypocreales</taxon>
        <taxon>Cordycipitaceae</taxon>
        <taxon>Cordyceps</taxon>
    </lineage>
</organism>
<evidence type="ECO:0000313" key="2">
    <source>
        <dbReference type="EMBL" id="TQV90256.1"/>
    </source>
</evidence>
<dbReference type="AlphaFoldDB" id="A0A545ULB6"/>
<keyword evidence="3" id="KW-1185">Reference proteome</keyword>
<evidence type="ECO:0000256" key="1">
    <source>
        <dbReference type="SAM" id="SignalP"/>
    </source>
</evidence>
<feature type="signal peptide" evidence="1">
    <location>
        <begin position="1"/>
        <end position="18"/>
    </location>
</feature>
<gene>
    <name evidence="2" type="ORF">IF1G_11089</name>
</gene>
<name>A0A545ULB6_9HYPO</name>
<dbReference type="Proteomes" id="UP000315783">
    <property type="component" value="Unassembled WGS sequence"/>
</dbReference>
<evidence type="ECO:0000313" key="3">
    <source>
        <dbReference type="Proteomes" id="UP000315783"/>
    </source>
</evidence>
<dbReference type="EMBL" id="SPUK01000030">
    <property type="protein sequence ID" value="TQV90256.1"/>
    <property type="molecule type" value="Genomic_DNA"/>
</dbReference>
<reference evidence="2 3" key="1">
    <citation type="journal article" date="2019" name="Appl. Microbiol. Biotechnol.">
        <title>Genome sequence of Isaria javanica and comparative genome analysis insights into family S53 peptidase evolution in fungal entomopathogens.</title>
        <authorList>
            <person name="Lin R."/>
            <person name="Zhang X."/>
            <person name="Xin B."/>
            <person name="Zou M."/>
            <person name="Gao Y."/>
            <person name="Qin F."/>
            <person name="Hu Q."/>
            <person name="Xie B."/>
            <person name="Cheng X."/>
        </authorList>
    </citation>
    <scope>NUCLEOTIDE SEQUENCE [LARGE SCALE GENOMIC DNA]</scope>
    <source>
        <strain evidence="2 3">IJ1G</strain>
    </source>
</reference>
<feature type="chain" id="PRO_5021757972" evidence="1">
    <location>
        <begin position="19"/>
        <end position="318"/>
    </location>
</feature>
<accession>A0A545ULB6</accession>
<comment type="caution">
    <text evidence="2">The sequence shown here is derived from an EMBL/GenBank/DDBJ whole genome shotgun (WGS) entry which is preliminary data.</text>
</comment>
<sequence length="318" mass="35834">MNFVWPLFWPLFWPPCRPLPLALTTCAMPSPKLRADSILEQIKTEAASIIVHGLSKAQADTLEDAKEEISSPRCFPADDYRGPKYGTWLRKMLNCEQTVLLVAAAVVRRSWIRRLPITDVLKLSEALSAHHKFEKLEQLAKTHFPESNTSTAPRDEAESHIIGEEYSVAWSQASVIELFDERFAQAVSCPDGRQITMIFPDYGFRCLVTFGLDLAVAKRLVQELYGFMICLEGEKPPAGGAVFKCSWIDLTGLNGDVIKEVLGLRLWEHIEEGPDRQTELKYGRAETECVRISVSHLNSCLSISISTRLGTEIRQRLE</sequence>
<keyword evidence="1" id="KW-0732">Signal</keyword>
<proteinExistence type="predicted"/>
<protein>
    <submittedName>
        <fullName evidence="2">Uncharacterized protein</fullName>
    </submittedName>
</protein>